<dbReference type="Proteomes" id="UP000688137">
    <property type="component" value="Unassembled WGS sequence"/>
</dbReference>
<dbReference type="EMBL" id="CAJJDM010000055">
    <property type="protein sequence ID" value="CAD8075981.1"/>
    <property type="molecule type" value="Genomic_DNA"/>
</dbReference>
<sequence length="322" mass="37158">MHNQLLTNRSNIKSDRISKILSAYTVENDKNNQQSFSMLSQKIKKKIGNQINDHQTLYPKQDIKLNKIEISKLFNERKKTQIQISVKDLLMHKSQMQKSLSKKSRNSNQRQNEIIEKLNKTQNEIYKNYIAKRDSNGSKTYRDSRDLDIRIKLNNKSTSTQQALLQTLINKSNEKKSVEPEDSPNLCSTPQLTMLQSVIQNSLLLRSGSQGNVACTSKLNTKLSESKLYKIKNYLEQAKTHRPITDSYKLSQEINQIKKTKLVTVERNKLLSILKIALRAKTKIDQFNEYLKQQEKISSVIQSLNLNELSSENSVESILSLE</sequence>
<organism evidence="1 2">
    <name type="scientific">Paramecium primaurelia</name>
    <dbReference type="NCBI Taxonomy" id="5886"/>
    <lineage>
        <taxon>Eukaryota</taxon>
        <taxon>Sar</taxon>
        <taxon>Alveolata</taxon>
        <taxon>Ciliophora</taxon>
        <taxon>Intramacronucleata</taxon>
        <taxon>Oligohymenophorea</taxon>
        <taxon>Peniculida</taxon>
        <taxon>Parameciidae</taxon>
        <taxon>Paramecium</taxon>
    </lineage>
</organism>
<gene>
    <name evidence="1" type="ORF">PPRIM_AZ9-3.1.T0550174</name>
</gene>
<comment type="caution">
    <text evidence="1">The sequence shown here is derived from an EMBL/GenBank/DDBJ whole genome shotgun (WGS) entry which is preliminary data.</text>
</comment>
<reference evidence="1" key="1">
    <citation type="submission" date="2021-01" db="EMBL/GenBank/DDBJ databases">
        <authorList>
            <consortium name="Genoscope - CEA"/>
            <person name="William W."/>
        </authorList>
    </citation>
    <scope>NUCLEOTIDE SEQUENCE</scope>
</reference>
<keyword evidence="2" id="KW-1185">Reference proteome</keyword>
<dbReference type="AlphaFoldDB" id="A0A8S1MCQ5"/>
<evidence type="ECO:0000313" key="1">
    <source>
        <dbReference type="EMBL" id="CAD8075981.1"/>
    </source>
</evidence>
<accession>A0A8S1MCQ5</accession>
<proteinExistence type="predicted"/>
<evidence type="ECO:0000313" key="2">
    <source>
        <dbReference type="Proteomes" id="UP000688137"/>
    </source>
</evidence>
<protein>
    <submittedName>
        <fullName evidence="1">Uncharacterized protein</fullName>
    </submittedName>
</protein>
<name>A0A8S1MCQ5_PARPR</name>